<dbReference type="KEGG" id="htq:FRZ44_13110"/>
<dbReference type="AlphaFoldDB" id="A0A5J6MFX3"/>
<keyword evidence="3" id="KW-1185">Reference proteome</keyword>
<gene>
    <name evidence="2" type="ORF">FRZ44_13110</name>
</gene>
<name>A0A5J6MFX3_9PROT</name>
<evidence type="ECO:0000256" key="1">
    <source>
        <dbReference type="SAM" id="MobiDB-lite"/>
    </source>
</evidence>
<sequence length="110" mass="11881">MDNTMRLFRAPLGSILKAKIRGAQRRGRRGYEGAPDVETAPLHSPGFAKATAGLRPTFLMSPVDWIGAALLEVLSRPQNGQTFAAGSIISAQWAHGICGIQASVRLRQRI</sequence>
<dbReference type="EMBL" id="CP042906">
    <property type="protein sequence ID" value="QEX16021.1"/>
    <property type="molecule type" value="Genomic_DNA"/>
</dbReference>
<evidence type="ECO:0000313" key="3">
    <source>
        <dbReference type="Proteomes" id="UP000326202"/>
    </source>
</evidence>
<dbReference type="Proteomes" id="UP000326202">
    <property type="component" value="Chromosome"/>
</dbReference>
<evidence type="ECO:0000313" key="2">
    <source>
        <dbReference type="EMBL" id="QEX16021.1"/>
    </source>
</evidence>
<reference evidence="2 3" key="1">
    <citation type="submission" date="2019-08" db="EMBL/GenBank/DDBJ databases">
        <title>Hyperibacter terrae gen. nov., sp. nov. and Hyperibacter viscosus sp. nov., two new members in the family Rhodospirillaceae isolated from the rhizosphere of Hypericum perforatum.</title>
        <authorList>
            <person name="Noviana Z."/>
        </authorList>
    </citation>
    <scope>NUCLEOTIDE SEQUENCE [LARGE SCALE GENOMIC DNA]</scope>
    <source>
        <strain evidence="2 3">R5913</strain>
    </source>
</reference>
<organism evidence="2 3">
    <name type="scientific">Hypericibacter terrae</name>
    <dbReference type="NCBI Taxonomy" id="2602015"/>
    <lineage>
        <taxon>Bacteria</taxon>
        <taxon>Pseudomonadati</taxon>
        <taxon>Pseudomonadota</taxon>
        <taxon>Alphaproteobacteria</taxon>
        <taxon>Rhodospirillales</taxon>
        <taxon>Dongiaceae</taxon>
        <taxon>Hypericibacter</taxon>
    </lineage>
</organism>
<feature type="region of interest" description="Disordered" evidence="1">
    <location>
        <begin position="24"/>
        <end position="45"/>
    </location>
</feature>
<protein>
    <submittedName>
        <fullName evidence="2">Uncharacterized protein</fullName>
    </submittedName>
</protein>
<accession>A0A5J6MFX3</accession>
<proteinExistence type="predicted"/>